<proteinExistence type="predicted"/>
<dbReference type="AlphaFoldDB" id="A0A0H3HQ11"/>
<organism evidence="1 2">
    <name type="scientific">Burkholderia pseudomallei (strain 1026b)</name>
    <dbReference type="NCBI Taxonomy" id="884204"/>
    <lineage>
        <taxon>Bacteria</taxon>
        <taxon>Pseudomonadati</taxon>
        <taxon>Pseudomonadota</taxon>
        <taxon>Betaproteobacteria</taxon>
        <taxon>Burkholderiales</taxon>
        <taxon>Burkholderiaceae</taxon>
        <taxon>Burkholderia</taxon>
        <taxon>pseudomallei group</taxon>
    </lineage>
</organism>
<accession>A0A0H3HQ11</accession>
<name>A0A0H3HQ11_BURP2</name>
<dbReference type="KEGG" id="bpz:BP1026B_I3414"/>
<evidence type="ECO:0000313" key="2">
    <source>
        <dbReference type="Proteomes" id="UP000010087"/>
    </source>
</evidence>
<gene>
    <name evidence="1" type="ordered locus">BP1026B_I3414</name>
</gene>
<sequence>MRQWYMIAIEQSALRDAPRFSSLSGCLSFFD</sequence>
<dbReference type="Proteomes" id="UP000010087">
    <property type="component" value="Chromosome 1"/>
</dbReference>
<reference evidence="1 2" key="1">
    <citation type="journal article" date="2012" name="PLoS ONE">
        <title>Evolution of Burkholderia pseudomallei in recurrent melioidosis.</title>
        <authorList>
            <person name="Hayden H.S."/>
            <person name="Lim R."/>
            <person name="Brittnacher M.J."/>
            <person name="Sims E.H."/>
            <person name="Ramage E.R."/>
            <person name="Fong C."/>
            <person name="Wu Z."/>
            <person name="Crist E."/>
            <person name="Chang J."/>
            <person name="Zhou Y."/>
            <person name="Radey M."/>
            <person name="Rohmer L."/>
            <person name="Haugen E."/>
            <person name="Gillett W."/>
            <person name="Wuthiekanun V."/>
            <person name="Peacock S.J."/>
            <person name="Kaul R."/>
            <person name="Miller S.I."/>
            <person name="Manoil C."/>
            <person name="Jacobs M.A."/>
        </authorList>
    </citation>
    <scope>NUCLEOTIDE SEQUENCE [LARGE SCALE GENOMIC DNA]</scope>
    <source>
        <strain evidence="1 2">1026b</strain>
    </source>
</reference>
<dbReference type="EMBL" id="CP002833">
    <property type="protein sequence ID" value="AFI67992.1"/>
    <property type="molecule type" value="Genomic_DNA"/>
</dbReference>
<protein>
    <submittedName>
        <fullName evidence="1">Uncharacterized protein</fullName>
    </submittedName>
</protein>
<evidence type="ECO:0000313" key="1">
    <source>
        <dbReference type="EMBL" id="AFI67992.1"/>
    </source>
</evidence>